<feature type="region of interest" description="Disordered" evidence="2">
    <location>
        <begin position="61"/>
        <end position="110"/>
    </location>
</feature>
<feature type="coiled-coil region" evidence="1">
    <location>
        <begin position="308"/>
        <end position="335"/>
    </location>
</feature>
<dbReference type="AlphaFoldDB" id="A0A8H6R7S1"/>
<name>A0A8H6R7S1_9PEZI</name>
<evidence type="ECO:0000256" key="1">
    <source>
        <dbReference type="SAM" id="Coils"/>
    </source>
</evidence>
<organism evidence="3 4">
    <name type="scientific">Pseudocercospora fuligena</name>
    <dbReference type="NCBI Taxonomy" id="685502"/>
    <lineage>
        <taxon>Eukaryota</taxon>
        <taxon>Fungi</taxon>
        <taxon>Dikarya</taxon>
        <taxon>Ascomycota</taxon>
        <taxon>Pezizomycotina</taxon>
        <taxon>Dothideomycetes</taxon>
        <taxon>Dothideomycetidae</taxon>
        <taxon>Mycosphaerellales</taxon>
        <taxon>Mycosphaerellaceae</taxon>
        <taxon>Pseudocercospora</taxon>
    </lineage>
</organism>
<accession>A0A8H6R7S1</accession>
<keyword evidence="1" id="KW-0175">Coiled coil</keyword>
<reference evidence="3" key="1">
    <citation type="submission" date="2020-04" db="EMBL/GenBank/DDBJ databases">
        <title>Draft genome resource of the tomato pathogen Pseudocercospora fuligena.</title>
        <authorList>
            <person name="Zaccaron A."/>
        </authorList>
    </citation>
    <scope>NUCLEOTIDE SEQUENCE</scope>
    <source>
        <strain evidence="3">PF001</strain>
    </source>
</reference>
<dbReference type="OrthoDB" id="3647235at2759"/>
<gene>
    <name evidence="3" type="ORF">HII31_11845</name>
</gene>
<evidence type="ECO:0000313" key="3">
    <source>
        <dbReference type="EMBL" id="KAF7186885.1"/>
    </source>
</evidence>
<feature type="compositionally biased region" description="Gly residues" evidence="2">
    <location>
        <begin position="81"/>
        <end position="90"/>
    </location>
</feature>
<evidence type="ECO:0000256" key="2">
    <source>
        <dbReference type="SAM" id="MobiDB-lite"/>
    </source>
</evidence>
<proteinExistence type="predicted"/>
<dbReference type="Proteomes" id="UP000660729">
    <property type="component" value="Unassembled WGS sequence"/>
</dbReference>
<protein>
    <submittedName>
        <fullName evidence="3">Uncharacterized protein</fullName>
    </submittedName>
</protein>
<sequence length="348" mass="38992">MASLGWKRWAGAIAFGSTAPLLIAFVPLDSEQRAAKRQRLFDNVRSSFQDNTLLQEGSFASKPFSKLPDETSRALKPFGSPFGGNSGGSSPGKKHPGMVKSNADQPNSPDDIVKIGPHLGQELPGESEPIPIANTNYAWKSDKPIEDLEQHLSMLRERREKLALEAEMIWSWLSEKELDYYNSPGTSEDSPDKAAKLRYLETLGSVHTKTWLEASSCDWMIADSKKRIEQLRSAATNNGKVSWRAGCSDLAAKKSPDHALKILRLNAQGIKQQQEQLEQIKQTMALSMVDPDFDQRDQQVFDPTQNKMVSEKELFMNAKNQVEELLKETNVYQETVEQVIADGEKRQK</sequence>
<dbReference type="EMBL" id="JABCIY010000245">
    <property type="protein sequence ID" value="KAF7186885.1"/>
    <property type="molecule type" value="Genomic_DNA"/>
</dbReference>
<comment type="caution">
    <text evidence="3">The sequence shown here is derived from an EMBL/GenBank/DDBJ whole genome shotgun (WGS) entry which is preliminary data.</text>
</comment>
<keyword evidence="4" id="KW-1185">Reference proteome</keyword>
<evidence type="ECO:0000313" key="4">
    <source>
        <dbReference type="Proteomes" id="UP000660729"/>
    </source>
</evidence>